<gene>
    <name evidence="2" type="ORF">SARC_01212</name>
</gene>
<dbReference type="RefSeq" id="XP_014160534.1">
    <property type="nucleotide sequence ID" value="XM_014305059.1"/>
</dbReference>
<sequence>MTNTRQSGRQQHLSPEQHEREDIHQPLNNLVDEHRTNQSVLQRALMAQQHRIGRITTPRDVDFTEQESGTPDTLGAARLSTQNHLQATMTLRKNVSNTAGKRPHNHPRGVRRSRSRDSGTPEQLTSLLRRQQSLLEKYYRRLQRLQRTTTPPIPDNLEFRIREADQPRHGLGYTSSDQEGR</sequence>
<feature type="region of interest" description="Disordered" evidence="1">
    <location>
        <begin position="1"/>
        <end position="29"/>
    </location>
</feature>
<keyword evidence="3" id="KW-1185">Reference proteome</keyword>
<reference evidence="2 3" key="1">
    <citation type="submission" date="2011-02" db="EMBL/GenBank/DDBJ databases">
        <title>The Genome Sequence of Sphaeroforma arctica JP610.</title>
        <authorList>
            <consortium name="The Broad Institute Genome Sequencing Platform"/>
            <person name="Russ C."/>
            <person name="Cuomo C."/>
            <person name="Young S.K."/>
            <person name="Zeng Q."/>
            <person name="Gargeya S."/>
            <person name="Alvarado L."/>
            <person name="Berlin A."/>
            <person name="Chapman S.B."/>
            <person name="Chen Z."/>
            <person name="Freedman E."/>
            <person name="Gellesch M."/>
            <person name="Goldberg J."/>
            <person name="Griggs A."/>
            <person name="Gujja S."/>
            <person name="Heilman E."/>
            <person name="Heiman D."/>
            <person name="Howarth C."/>
            <person name="Mehta T."/>
            <person name="Neiman D."/>
            <person name="Pearson M."/>
            <person name="Roberts A."/>
            <person name="Saif S."/>
            <person name="Shea T."/>
            <person name="Shenoy N."/>
            <person name="Sisk P."/>
            <person name="Stolte C."/>
            <person name="Sykes S."/>
            <person name="White J."/>
            <person name="Yandava C."/>
            <person name="Burger G."/>
            <person name="Gray M.W."/>
            <person name="Holland P.W.H."/>
            <person name="King N."/>
            <person name="Lang F.B.F."/>
            <person name="Roger A.J."/>
            <person name="Ruiz-Trillo I."/>
            <person name="Haas B."/>
            <person name="Nusbaum C."/>
            <person name="Birren B."/>
        </authorList>
    </citation>
    <scope>NUCLEOTIDE SEQUENCE [LARGE SCALE GENOMIC DNA]</scope>
    <source>
        <strain evidence="2 3">JP610</strain>
    </source>
</reference>
<dbReference type="GeneID" id="25901716"/>
<accession>A0A0L0GCB0</accession>
<feature type="region of interest" description="Disordered" evidence="1">
    <location>
        <begin position="93"/>
        <end position="124"/>
    </location>
</feature>
<feature type="region of interest" description="Disordered" evidence="1">
    <location>
        <begin position="145"/>
        <end position="181"/>
    </location>
</feature>
<dbReference type="Proteomes" id="UP000054560">
    <property type="component" value="Unassembled WGS sequence"/>
</dbReference>
<feature type="region of interest" description="Disordered" evidence="1">
    <location>
        <begin position="51"/>
        <end position="75"/>
    </location>
</feature>
<feature type="compositionally biased region" description="Basic and acidic residues" evidence="1">
    <location>
        <begin position="157"/>
        <end position="168"/>
    </location>
</feature>
<feature type="compositionally biased region" description="Polar residues" evidence="1">
    <location>
        <begin position="1"/>
        <end position="14"/>
    </location>
</feature>
<feature type="compositionally biased region" description="Basic and acidic residues" evidence="1">
    <location>
        <begin position="15"/>
        <end position="24"/>
    </location>
</feature>
<evidence type="ECO:0000313" key="3">
    <source>
        <dbReference type="Proteomes" id="UP000054560"/>
    </source>
</evidence>
<dbReference type="AlphaFoldDB" id="A0A0L0GCB0"/>
<protein>
    <submittedName>
        <fullName evidence="2">Uncharacterized protein</fullName>
    </submittedName>
</protein>
<evidence type="ECO:0000313" key="2">
    <source>
        <dbReference type="EMBL" id="KNC86632.1"/>
    </source>
</evidence>
<proteinExistence type="predicted"/>
<feature type="compositionally biased region" description="Basic residues" evidence="1">
    <location>
        <begin position="101"/>
        <end position="114"/>
    </location>
</feature>
<evidence type="ECO:0000256" key="1">
    <source>
        <dbReference type="SAM" id="MobiDB-lite"/>
    </source>
</evidence>
<dbReference type="EMBL" id="KQ241643">
    <property type="protein sequence ID" value="KNC86632.1"/>
    <property type="molecule type" value="Genomic_DNA"/>
</dbReference>
<name>A0A0L0GCB0_9EUKA</name>
<organism evidence="2 3">
    <name type="scientific">Sphaeroforma arctica JP610</name>
    <dbReference type="NCBI Taxonomy" id="667725"/>
    <lineage>
        <taxon>Eukaryota</taxon>
        <taxon>Ichthyosporea</taxon>
        <taxon>Ichthyophonida</taxon>
        <taxon>Sphaeroforma</taxon>
    </lineage>
</organism>